<sequence>MSEKHQCCYVSPEGFSCKEKTDGRNLCYWHDAETLKKEPDLKARLEQQSKQQSIMQGYDLRRTDLNDVNLVNHGSKTGFDLRYCDFYRSNLQKAHLFAANLESASLMKADLRGANLHCANLKNANLLGTRLEGARLDHVQWGHYVAQEQIARKSETETVRLDYFEQAEEVYRNLRRVLENEGLFEQAGYFFRREMVMRRYQMPLWSTQRMVSKMVDLFCGYGERPLRVIVFSVMMILGYAIVFFTNGVIDSEELLQFNSEASLSDNIVSFLNVLYFSVVTFTTLGYGDITPVGWNRFFTAAEAFSGSFTLALFVVVFVKKMTR</sequence>
<keyword evidence="1" id="KW-1133">Transmembrane helix</keyword>
<dbReference type="EMBL" id="JACJFM010000005">
    <property type="protein sequence ID" value="MBB1486182.1"/>
    <property type="molecule type" value="Genomic_DNA"/>
</dbReference>
<dbReference type="Gene3D" id="2.160.20.80">
    <property type="entry name" value="E3 ubiquitin-protein ligase SopA"/>
    <property type="match status" value="1"/>
</dbReference>
<dbReference type="Pfam" id="PF00805">
    <property type="entry name" value="Pentapeptide"/>
    <property type="match status" value="2"/>
</dbReference>
<name>A0A839INU5_9GAMM</name>
<evidence type="ECO:0000313" key="4">
    <source>
        <dbReference type="Proteomes" id="UP000565262"/>
    </source>
</evidence>
<protein>
    <submittedName>
        <fullName evidence="3">Pentapeptide repeat-containing protein</fullName>
    </submittedName>
</protein>
<reference evidence="3 4" key="1">
    <citation type="submission" date="2020-08" db="EMBL/GenBank/DDBJ databases">
        <title>Oceanospirillum sp. nov. isolated from marine sediment.</title>
        <authorList>
            <person name="Ji X."/>
        </authorList>
    </citation>
    <scope>NUCLEOTIDE SEQUENCE [LARGE SCALE GENOMIC DNA]</scope>
    <source>
        <strain evidence="3 4">D5</strain>
    </source>
</reference>
<dbReference type="Pfam" id="PF07885">
    <property type="entry name" value="Ion_trans_2"/>
    <property type="match status" value="1"/>
</dbReference>
<dbReference type="InterPro" id="IPR051082">
    <property type="entry name" value="Pentapeptide-BTB/POZ_domain"/>
</dbReference>
<accession>A0A839INU5</accession>
<dbReference type="AlphaFoldDB" id="A0A839INU5"/>
<proteinExistence type="predicted"/>
<dbReference type="SUPFAM" id="SSF81324">
    <property type="entry name" value="Voltage-gated potassium channels"/>
    <property type="match status" value="1"/>
</dbReference>
<evidence type="ECO:0000313" key="3">
    <source>
        <dbReference type="EMBL" id="MBB1486182.1"/>
    </source>
</evidence>
<dbReference type="SUPFAM" id="SSF141571">
    <property type="entry name" value="Pentapeptide repeat-like"/>
    <property type="match status" value="1"/>
</dbReference>
<dbReference type="Proteomes" id="UP000565262">
    <property type="component" value="Unassembled WGS sequence"/>
</dbReference>
<keyword evidence="1" id="KW-0812">Transmembrane</keyword>
<evidence type="ECO:0000259" key="2">
    <source>
        <dbReference type="Pfam" id="PF07885"/>
    </source>
</evidence>
<dbReference type="PANTHER" id="PTHR14136:SF17">
    <property type="entry name" value="BTB_POZ DOMAIN-CONTAINING PROTEIN KCTD9"/>
    <property type="match status" value="1"/>
</dbReference>
<dbReference type="PANTHER" id="PTHR14136">
    <property type="entry name" value="BTB_POZ DOMAIN-CONTAINING PROTEIN KCTD9"/>
    <property type="match status" value="1"/>
</dbReference>
<evidence type="ECO:0000256" key="1">
    <source>
        <dbReference type="SAM" id="Phobius"/>
    </source>
</evidence>
<keyword evidence="4" id="KW-1185">Reference proteome</keyword>
<comment type="caution">
    <text evidence="3">The sequence shown here is derived from an EMBL/GenBank/DDBJ whole genome shotgun (WGS) entry which is preliminary data.</text>
</comment>
<dbReference type="InterPro" id="IPR001646">
    <property type="entry name" value="5peptide_repeat"/>
</dbReference>
<dbReference type="Gene3D" id="1.10.287.70">
    <property type="match status" value="1"/>
</dbReference>
<keyword evidence="1" id="KW-0472">Membrane</keyword>
<feature type="domain" description="Potassium channel" evidence="2">
    <location>
        <begin position="246"/>
        <end position="322"/>
    </location>
</feature>
<feature type="transmembrane region" description="Helical" evidence="1">
    <location>
        <begin position="226"/>
        <end position="246"/>
    </location>
</feature>
<dbReference type="RefSeq" id="WP_182807962.1">
    <property type="nucleotide sequence ID" value="NZ_JACJFM010000005.1"/>
</dbReference>
<feature type="transmembrane region" description="Helical" evidence="1">
    <location>
        <begin position="298"/>
        <end position="318"/>
    </location>
</feature>
<organism evidence="3 4">
    <name type="scientific">Oceanospirillum sediminis</name>
    <dbReference type="NCBI Taxonomy" id="2760088"/>
    <lineage>
        <taxon>Bacteria</taxon>
        <taxon>Pseudomonadati</taxon>
        <taxon>Pseudomonadota</taxon>
        <taxon>Gammaproteobacteria</taxon>
        <taxon>Oceanospirillales</taxon>
        <taxon>Oceanospirillaceae</taxon>
        <taxon>Oceanospirillum</taxon>
    </lineage>
</organism>
<feature type="transmembrane region" description="Helical" evidence="1">
    <location>
        <begin position="267"/>
        <end position="286"/>
    </location>
</feature>
<gene>
    <name evidence="3" type="ORF">H4O21_06135</name>
</gene>
<dbReference type="InterPro" id="IPR013099">
    <property type="entry name" value="K_chnl_dom"/>
</dbReference>